<comment type="caution">
    <text evidence="2">The sequence shown here is derived from an EMBL/GenBank/DDBJ whole genome shotgun (WGS) entry which is preliminary data.</text>
</comment>
<dbReference type="PANTHER" id="PTHR37744">
    <property type="entry name" value="STAR LIPID TRANSFER-LIKE PROTEIN"/>
    <property type="match status" value="1"/>
</dbReference>
<sequence length="74" mass="7751">MPFKAFAVASLFVGSAASASVAGLQASGIHKLRGLFMLHCLNSRAFAGRGPNGGGCKYKDRAWYSSKDSKGILD</sequence>
<proteinExistence type="predicted"/>
<feature type="signal peptide" evidence="1">
    <location>
        <begin position="1"/>
        <end position="18"/>
    </location>
</feature>
<dbReference type="Proteomes" id="UP001141552">
    <property type="component" value="Unassembled WGS sequence"/>
</dbReference>
<name>A0A9Q0F9H4_9ROSI</name>
<feature type="chain" id="PRO_5040235710" evidence="1">
    <location>
        <begin position="19"/>
        <end position="74"/>
    </location>
</feature>
<gene>
    <name evidence="2" type="ORF">Tsubulata_005784</name>
</gene>
<evidence type="ECO:0000313" key="3">
    <source>
        <dbReference type="Proteomes" id="UP001141552"/>
    </source>
</evidence>
<reference evidence="2" key="2">
    <citation type="journal article" date="2023" name="Plants (Basel)">
        <title>Annotation of the Turnera subulata (Passifloraceae) Draft Genome Reveals the S-Locus Evolved after the Divergence of Turneroideae from Passifloroideae in a Stepwise Manner.</title>
        <authorList>
            <person name="Henning P.M."/>
            <person name="Roalson E.H."/>
            <person name="Mir W."/>
            <person name="McCubbin A.G."/>
            <person name="Shore J.S."/>
        </authorList>
    </citation>
    <scope>NUCLEOTIDE SEQUENCE</scope>
    <source>
        <strain evidence="2">F60SS</strain>
    </source>
</reference>
<dbReference type="EMBL" id="JAKUCV010006724">
    <property type="protein sequence ID" value="KAJ4826222.1"/>
    <property type="molecule type" value="Genomic_DNA"/>
</dbReference>
<dbReference type="PANTHER" id="PTHR37744:SF1">
    <property type="entry name" value="STAR LIPID TRANSFER-LIKE PROTEIN"/>
    <property type="match status" value="1"/>
</dbReference>
<feature type="non-terminal residue" evidence="2">
    <location>
        <position position="74"/>
    </location>
</feature>
<dbReference type="AlphaFoldDB" id="A0A9Q0F9H4"/>
<keyword evidence="3" id="KW-1185">Reference proteome</keyword>
<keyword evidence="1" id="KW-0732">Signal</keyword>
<protein>
    <submittedName>
        <fullName evidence="2">Uncharacterized protein</fullName>
    </submittedName>
</protein>
<organism evidence="2 3">
    <name type="scientific">Turnera subulata</name>
    <dbReference type="NCBI Taxonomy" id="218843"/>
    <lineage>
        <taxon>Eukaryota</taxon>
        <taxon>Viridiplantae</taxon>
        <taxon>Streptophyta</taxon>
        <taxon>Embryophyta</taxon>
        <taxon>Tracheophyta</taxon>
        <taxon>Spermatophyta</taxon>
        <taxon>Magnoliopsida</taxon>
        <taxon>eudicotyledons</taxon>
        <taxon>Gunneridae</taxon>
        <taxon>Pentapetalae</taxon>
        <taxon>rosids</taxon>
        <taxon>fabids</taxon>
        <taxon>Malpighiales</taxon>
        <taxon>Passifloraceae</taxon>
        <taxon>Turnera</taxon>
    </lineage>
</organism>
<accession>A0A9Q0F9H4</accession>
<evidence type="ECO:0000313" key="2">
    <source>
        <dbReference type="EMBL" id="KAJ4826222.1"/>
    </source>
</evidence>
<evidence type="ECO:0000256" key="1">
    <source>
        <dbReference type="SAM" id="SignalP"/>
    </source>
</evidence>
<reference evidence="2" key="1">
    <citation type="submission" date="2022-02" db="EMBL/GenBank/DDBJ databases">
        <authorList>
            <person name="Henning P.M."/>
            <person name="McCubbin A.G."/>
            <person name="Shore J.S."/>
        </authorList>
    </citation>
    <scope>NUCLEOTIDE SEQUENCE</scope>
    <source>
        <strain evidence="2">F60SS</strain>
        <tissue evidence="2">Leaves</tissue>
    </source>
</reference>